<evidence type="ECO:0000313" key="3">
    <source>
        <dbReference type="Proteomes" id="UP000314011"/>
    </source>
</evidence>
<dbReference type="InterPro" id="IPR025979">
    <property type="entry name" value="ChrR-like_cupin_dom"/>
</dbReference>
<comment type="caution">
    <text evidence="2">The sequence shown here is derived from an EMBL/GenBank/DDBJ whole genome shotgun (WGS) entry which is preliminary data.</text>
</comment>
<organism evidence="2 3">
    <name type="scientific">Pelagovum pacificum</name>
    <dbReference type="NCBI Taxonomy" id="2588711"/>
    <lineage>
        <taxon>Bacteria</taxon>
        <taxon>Pseudomonadati</taxon>
        <taxon>Pseudomonadota</taxon>
        <taxon>Alphaproteobacteria</taxon>
        <taxon>Rhodobacterales</taxon>
        <taxon>Paracoccaceae</taxon>
        <taxon>Pelagovum</taxon>
    </lineage>
</organism>
<protein>
    <submittedName>
        <fullName evidence="2">Transcriptional regulator</fullName>
    </submittedName>
</protein>
<gene>
    <name evidence="2" type="ORF">FHY64_10760</name>
</gene>
<dbReference type="Gene3D" id="1.10.10.1320">
    <property type="entry name" value="Anti-sigma factor, zinc-finger domain"/>
    <property type="match status" value="1"/>
</dbReference>
<evidence type="ECO:0000259" key="1">
    <source>
        <dbReference type="Pfam" id="PF12973"/>
    </source>
</evidence>
<reference evidence="2 3" key="1">
    <citation type="submission" date="2019-06" db="EMBL/GenBank/DDBJ databases">
        <title>Genome of new Rhodobacteraceae sp. SM1903.</title>
        <authorList>
            <person name="Ren X."/>
        </authorList>
    </citation>
    <scope>NUCLEOTIDE SEQUENCE [LARGE SCALE GENOMIC DNA]</scope>
    <source>
        <strain evidence="2 3">SM1903</strain>
    </source>
</reference>
<dbReference type="InterPro" id="IPR011051">
    <property type="entry name" value="RmlC_Cupin_sf"/>
</dbReference>
<dbReference type="NCBIfam" id="TIGR02451">
    <property type="entry name" value="anti_sig_ChrR"/>
    <property type="match status" value="1"/>
</dbReference>
<feature type="domain" description="ChrR-like cupin" evidence="1">
    <location>
        <begin position="103"/>
        <end position="195"/>
    </location>
</feature>
<dbReference type="RefSeq" id="WP_140194404.1">
    <property type="nucleotide sequence ID" value="NZ_CP065915.1"/>
</dbReference>
<dbReference type="InterPro" id="IPR012807">
    <property type="entry name" value="Anti-sigma_ChrR"/>
</dbReference>
<proteinExistence type="predicted"/>
<dbReference type="SUPFAM" id="SSF51182">
    <property type="entry name" value="RmlC-like cupins"/>
    <property type="match status" value="1"/>
</dbReference>
<accession>A0A5C5GG29</accession>
<dbReference type="EMBL" id="VFFF01000001">
    <property type="protein sequence ID" value="TNY33718.1"/>
    <property type="molecule type" value="Genomic_DNA"/>
</dbReference>
<dbReference type="OrthoDB" id="2988517at2"/>
<dbReference type="CDD" id="cd20301">
    <property type="entry name" value="cupin_ChrR"/>
    <property type="match status" value="1"/>
</dbReference>
<dbReference type="AlphaFoldDB" id="A0A5C5GG29"/>
<keyword evidence="3" id="KW-1185">Reference proteome</keyword>
<dbReference type="InterPro" id="IPR041916">
    <property type="entry name" value="Anti_sigma_zinc_sf"/>
</dbReference>
<dbReference type="InterPro" id="IPR014710">
    <property type="entry name" value="RmlC-like_jellyroll"/>
</dbReference>
<sequence>MTMYEINHHLTDELLMSYSAGTLPEAFSIAVAAHLSMCDECRAQAATFDAIGGAILEEGRAEMSADALAKALGRIRGSKPEARRAPPVKSDLPAPVRDYVGGDLASIRWKPVGGGVKQALLHDDGVATARLLCIPGGASVPDHGHAGTELTLVLKGAFADEYDRFGPGDIEVADEDVDHQPVAEPGADCICLAATDARLRFHGWIPRLAGRIMRI</sequence>
<evidence type="ECO:0000313" key="2">
    <source>
        <dbReference type="EMBL" id="TNY33718.1"/>
    </source>
</evidence>
<dbReference type="Pfam" id="PF12973">
    <property type="entry name" value="Cupin_7"/>
    <property type="match status" value="1"/>
</dbReference>
<name>A0A5C5GG29_9RHOB</name>
<dbReference type="Gene3D" id="2.60.120.10">
    <property type="entry name" value="Jelly Rolls"/>
    <property type="match status" value="1"/>
</dbReference>
<dbReference type="Proteomes" id="UP000314011">
    <property type="component" value="Unassembled WGS sequence"/>
</dbReference>